<dbReference type="Pfam" id="PF02826">
    <property type="entry name" value="2-Hacid_dh_C"/>
    <property type="match status" value="1"/>
</dbReference>
<feature type="domain" description="D-isomer specific 2-hydroxyacid dehydrogenase NAD-binding" evidence="11">
    <location>
        <begin position="108"/>
        <end position="288"/>
    </location>
</feature>
<dbReference type="PROSITE" id="PS00670">
    <property type="entry name" value="D_2_HYDROXYACID_DH_2"/>
    <property type="match status" value="1"/>
</dbReference>
<feature type="domain" description="D-isomer specific 2-hydroxyacid dehydrogenase catalytic" evidence="10">
    <location>
        <begin position="5"/>
        <end position="319"/>
    </location>
</feature>
<comment type="catalytic activity">
    <reaction evidence="3">
        <text>(R)-glycerate + NADP(+) = 3-hydroxypyruvate + NADPH + H(+)</text>
        <dbReference type="Rhea" id="RHEA:18657"/>
        <dbReference type="ChEBI" id="CHEBI:15378"/>
        <dbReference type="ChEBI" id="CHEBI:16659"/>
        <dbReference type="ChEBI" id="CHEBI:17180"/>
        <dbReference type="ChEBI" id="CHEBI:57783"/>
        <dbReference type="ChEBI" id="CHEBI:58349"/>
        <dbReference type="EC" id="1.1.1.81"/>
    </reaction>
</comment>
<gene>
    <name evidence="12" type="ORF">HF394_17435</name>
</gene>
<dbReference type="InterPro" id="IPR050223">
    <property type="entry name" value="D-isomer_2-hydroxyacid_DH"/>
</dbReference>
<evidence type="ECO:0000256" key="4">
    <source>
        <dbReference type="ARBA" id="ARBA00052769"/>
    </source>
</evidence>
<sequence>MKPKVFIARPVPPAVEAYIAKYCDYKIWNRQERIPDAVLLEEAKSVDGLLVQNPPITREFLAQVPQVKIISNTSVGYDSFDVEAMKELRVIGTHTPFVLDETVADLVFALMLSAARRVPEMNEFVKQGKWTKDTKPEELFGVDVHHATLGIVGMGRIGEKIVRRAVHGFEMNVLFHATTPKPELEEKYGIRYSPLDELLEKSDFVVLIVPLTESTRRLLGEEQFRRMKPTAYLINAARGAVVDEQALIGALEAGEIAGAALDVFEQEPVDPENPLLRMEQVTAVPHIGSATAKTREAMVMKAAENLVAGVTGGIPENVMKELKELVDTKSK</sequence>
<dbReference type="Gene3D" id="3.40.50.720">
    <property type="entry name" value="NAD(P)-binding Rossmann-like Domain"/>
    <property type="match status" value="2"/>
</dbReference>
<evidence type="ECO:0000256" key="1">
    <source>
        <dbReference type="ARBA" id="ARBA00023002"/>
    </source>
</evidence>
<dbReference type="Pfam" id="PF00389">
    <property type="entry name" value="2-Hacid_dh"/>
    <property type="match status" value="1"/>
</dbReference>
<dbReference type="FunFam" id="3.40.50.720:FF:000026">
    <property type="entry name" value="Glyoxylate/hydroxypyruvate reductase B"/>
    <property type="match status" value="1"/>
</dbReference>
<evidence type="ECO:0000313" key="12">
    <source>
        <dbReference type="EMBL" id="QKX52212.1"/>
    </source>
</evidence>
<reference evidence="13" key="2">
    <citation type="submission" date="2020-06" db="EMBL/GenBank/DDBJ databases">
        <title>Isolation of Planomicrobium glaciei.</title>
        <authorList>
            <person name="Malisova L."/>
            <person name="Safrankova R."/>
            <person name="Jakubu V."/>
            <person name="Spanelova P."/>
        </authorList>
    </citation>
    <scope>NUCLEOTIDE SEQUENCE [LARGE SCALE GENOMIC DNA]</scope>
    <source>
        <strain evidence="13">NRL-ATB46093</strain>
    </source>
</reference>
<dbReference type="InterPro" id="IPR036291">
    <property type="entry name" value="NAD(P)-bd_dom_sf"/>
</dbReference>
<dbReference type="InterPro" id="IPR006139">
    <property type="entry name" value="D-isomer_2_OHA_DH_cat_dom"/>
</dbReference>
<dbReference type="InterPro" id="IPR029753">
    <property type="entry name" value="D-isomer_DH_CS"/>
</dbReference>
<evidence type="ECO:0000256" key="7">
    <source>
        <dbReference type="ARBA" id="ARBA00066674"/>
    </source>
</evidence>
<reference evidence="12 13" key="1">
    <citation type="submission" date="2020-04" db="EMBL/GenBank/DDBJ databases">
        <authorList>
            <person name="Pajer P."/>
            <person name="Broz P."/>
        </authorList>
    </citation>
    <scope>NUCLEOTIDE SEQUENCE [LARGE SCALE GENOMIC DNA]</scope>
    <source>
        <strain evidence="13">NRL-ATB46093</strain>
    </source>
</reference>
<dbReference type="CDD" id="cd05301">
    <property type="entry name" value="GDH"/>
    <property type="match status" value="1"/>
</dbReference>
<protein>
    <recommendedName>
        <fullName evidence="8">Glyoxylate/hydroxypyruvate reductase B</fullName>
        <ecNumber evidence="6">1.1.1.79</ecNumber>
        <ecNumber evidence="7">1.1.1.81</ecNumber>
    </recommendedName>
</protein>
<comment type="catalytic activity">
    <reaction evidence="2">
        <text>(R)-glycerate + NAD(+) = 3-hydroxypyruvate + NADH + H(+)</text>
        <dbReference type="Rhea" id="RHEA:17905"/>
        <dbReference type="ChEBI" id="CHEBI:15378"/>
        <dbReference type="ChEBI" id="CHEBI:16659"/>
        <dbReference type="ChEBI" id="CHEBI:17180"/>
        <dbReference type="ChEBI" id="CHEBI:57540"/>
        <dbReference type="ChEBI" id="CHEBI:57945"/>
        <dbReference type="EC" id="1.1.1.81"/>
    </reaction>
</comment>
<dbReference type="GO" id="GO:0051287">
    <property type="term" value="F:NAD binding"/>
    <property type="evidence" value="ECO:0007669"/>
    <property type="project" value="InterPro"/>
</dbReference>
<dbReference type="Proteomes" id="UP000509222">
    <property type="component" value="Chromosome"/>
</dbReference>
<dbReference type="RefSeq" id="WP_176294957.1">
    <property type="nucleotide sequence ID" value="NZ_CP051177.1"/>
</dbReference>
<evidence type="ECO:0000256" key="6">
    <source>
        <dbReference type="ARBA" id="ARBA00066661"/>
    </source>
</evidence>
<dbReference type="SUPFAM" id="SSF52283">
    <property type="entry name" value="Formate/glycerate dehydrogenase catalytic domain-like"/>
    <property type="match status" value="1"/>
</dbReference>
<evidence type="ECO:0000313" key="13">
    <source>
        <dbReference type="Proteomes" id="UP000509222"/>
    </source>
</evidence>
<evidence type="ECO:0000256" key="8">
    <source>
        <dbReference type="ARBA" id="ARBA00073362"/>
    </source>
</evidence>
<accession>A0A7H8QFA0</accession>
<comment type="catalytic activity">
    <reaction evidence="4">
        <text>glycolate + NADP(+) = glyoxylate + NADPH + H(+)</text>
        <dbReference type="Rhea" id="RHEA:10992"/>
        <dbReference type="ChEBI" id="CHEBI:15378"/>
        <dbReference type="ChEBI" id="CHEBI:29805"/>
        <dbReference type="ChEBI" id="CHEBI:36655"/>
        <dbReference type="ChEBI" id="CHEBI:57783"/>
        <dbReference type="ChEBI" id="CHEBI:58349"/>
        <dbReference type="EC" id="1.1.1.79"/>
    </reaction>
</comment>
<dbReference type="InterPro" id="IPR006140">
    <property type="entry name" value="D-isomer_DH_NAD-bd"/>
</dbReference>
<dbReference type="PANTHER" id="PTHR10996">
    <property type="entry name" value="2-HYDROXYACID DEHYDROGENASE-RELATED"/>
    <property type="match status" value="1"/>
</dbReference>
<evidence type="ECO:0000259" key="11">
    <source>
        <dbReference type="Pfam" id="PF02826"/>
    </source>
</evidence>
<evidence type="ECO:0000259" key="10">
    <source>
        <dbReference type="Pfam" id="PF00389"/>
    </source>
</evidence>
<proteinExistence type="inferred from homology"/>
<dbReference type="PROSITE" id="PS00671">
    <property type="entry name" value="D_2_HYDROXYACID_DH_3"/>
    <property type="match status" value="1"/>
</dbReference>
<evidence type="ECO:0000256" key="9">
    <source>
        <dbReference type="RuleBase" id="RU003719"/>
    </source>
</evidence>
<evidence type="ECO:0000256" key="5">
    <source>
        <dbReference type="ARBA" id="ARBA00061278"/>
    </source>
</evidence>
<evidence type="ECO:0000256" key="2">
    <source>
        <dbReference type="ARBA" id="ARBA00051801"/>
    </source>
</evidence>
<dbReference type="EC" id="1.1.1.81" evidence="7"/>
<dbReference type="GO" id="GO:0030267">
    <property type="term" value="F:glyoxylate reductase (NADPH) activity"/>
    <property type="evidence" value="ECO:0007669"/>
    <property type="project" value="UniProtKB-EC"/>
</dbReference>
<dbReference type="SUPFAM" id="SSF51735">
    <property type="entry name" value="NAD(P)-binding Rossmann-fold domains"/>
    <property type="match status" value="1"/>
</dbReference>
<dbReference type="PANTHER" id="PTHR10996:SF283">
    <property type="entry name" value="GLYOXYLATE_HYDROXYPYRUVATE REDUCTASE B"/>
    <property type="match status" value="1"/>
</dbReference>
<name>A0A7H8QFA0_9BACL</name>
<keyword evidence="13" id="KW-1185">Reference proteome</keyword>
<dbReference type="EMBL" id="CP051177">
    <property type="protein sequence ID" value="QKX52212.1"/>
    <property type="molecule type" value="Genomic_DNA"/>
</dbReference>
<evidence type="ECO:0000256" key="3">
    <source>
        <dbReference type="ARBA" id="ARBA00052239"/>
    </source>
</evidence>
<dbReference type="GO" id="GO:0005829">
    <property type="term" value="C:cytosol"/>
    <property type="evidence" value="ECO:0007669"/>
    <property type="project" value="TreeGrafter"/>
</dbReference>
<dbReference type="AlphaFoldDB" id="A0A7H8QFA0"/>
<dbReference type="GO" id="GO:0016618">
    <property type="term" value="F:hydroxypyruvate reductase [NAD(P)H] activity"/>
    <property type="evidence" value="ECO:0007669"/>
    <property type="project" value="UniProtKB-EC"/>
</dbReference>
<organism evidence="12 13">
    <name type="scientific">Planococcus glaciei</name>
    <dbReference type="NCBI Taxonomy" id="459472"/>
    <lineage>
        <taxon>Bacteria</taxon>
        <taxon>Bacillati</taxon>
        <taxon>Bacillota</taxon>
        <taxon>Bacilli</taxon>
        <taxon>Bacillales</taxon>
        <taxon>Caryophanaceae</taxon>
        <taxon>Planococcus</taxon>
    </lineage>
</organism>
<comment type="similarity">
    <text evidence="5">Belongs to the D-isomer specific 2-hydroxyacid dehydrogenase family. GhrB subfamily.</text>
</comment>
<keyword evidence="1 9" id="KW-0560">Oxidoreductase</keyword>
<dbReference type="EC" id="1.1.1.79" evidence="6"/>